<feature type="transmembrane region" description="Helical" evidence="2">
    <location>
        <begin position="93"/>
        <end position="112"/>
    </location>
</feature>
<dbReference type="AlphaFoldDB" id="A0A5M3XZM5"/>
<keyword evidence="2" id="KW-1133">Transmembrane helix</keyword>
<feature type="transmembrane region" description="Helical" evidence="2">
    <location>
        <begin position="151"/>
        <end position="172"/>
    </location>
</feature>
<sequence>MSRLSRLFKLSRLSRLPGLSRLSGLGPWPPLVATASAVLGVAQLVHTQVVPFASAGDYLIEAAYSLYLASAIPGVLTIRRANPKWGLPGNIGTVLYALAHGLIAIPVSMTLLLTNQPPPQLSMLFLPGLALWLAGSALMGIAMFRQNQPILGIALPAALPLAMLLGAAGPLVEAALWATLSTTGTRRQQPPHASPRQHPSPGRRRRAAT</sequence>
<feature type="region of interest" description="Disordered" evidence="1">
    <location>
        <begin position="183"/>
        <end position="209"/>
    </location>
</feature>
<accession>A0A5M3XZM5</accession>
<dbReference type="Proteomes" id="UP000377595">
    <property type="component" value="Unassembled WGS sequence"/>
</dbReference>
<protein>
    <submittedName>
        <fullName evidence="3">Uncharacterized protein</fullName>
    </submittedName>
</protein>
<dbReference type="EMBL" id="BLAF01000060">
    <property type="protein sequence ID" value="GES25001.1"/>
    <property type="molecule type" value="Genomic_DNA"/>
</dbReference>
<evidence type="ECO:0000313" key="4">
    <source>
        <dbReference type="Proteomes" id="UP000377595"/>
    </source>
</evidence>
<feature type="transmembrane region" description="Helical" evidence="2">
    <location>
        <begin position="63"/>
        <end position="81"/>
    </location>
</feature>
<proteinExistence type="predicted"/>
<reference evidence="3 4" key="1">
    <citation type="submission" date="2019-10" db="EMBL/GenBank/DDBJ databases">
        <title>Whole genome shotgun sequence of Acrocarpospora pleiomorpha NBRC 16267.</title>
        <authorList>
            <person name="Ichikawa N."/>
            <person name="Kimura A."/>
            <person name="Kitahashi Y."/>
            <person name="Komaki H."/>
            <person name="Oguchi A."/>
        </authorList>
    </citation>
    <scope>NUCLEOTIDE SEQUENCE [LARGE SCALE GENOMIC DNA]</scope>
    <source>
        <strain evidence="3 4">NBRC 16267</strain>
    </source>
</reference>
<gene>
    <name evidence="3" type="ORF">Aple_079000</name>
</gene>
<comment type="caution">
    <text evidence="3">The sequence shown here is derived from an EMBL/GenBank/DDBJ whole genome shotgun (WGS) entry which is preliminary data.</text>
</comment>
<keyword evidence="4" id="KW-1185">Reference proteome</keyword>
<organism evidence="3 4">
    <name type="scientific">Acrocarpospora pleiomorpha</name>
    <dbReference type="NCBI Taxonomy" id="90975"/>
    <lineage>
        <taxon>Bacteria</taxon>
        <taxon>Bacillati</taxon>
        <taxon>Actinomycetota</taxon>
        <taxon>Actinomycetes</taxon>
        <taxon>Streptosporangiales</taxon>
        <taxon>Streptosporangiaceae</taxon>
        <taxon>Acrocarpospora</taxon>
    </lineage>
</organism>
<evidence type="ECO:0000313" key="3">
    <source>
        <dbReference type="EMBL" id="GES25001.1"/>
    </source>
</evidence>
<feature type="transmembrane region" description="Helical" evidence="2">
    <location>
        <begin position="124"/>
        <end position="144"/>
    </location>
</feature>
<keyword evidence="2" id="KW-0812">Transmembrane</keyword>
<keyword evidence="2" id="KW-0472">Membrane</keyword>
<evidence type="ECO:0000256" key="2">
    <source>
        <dbReference type="SAM" id="Phobius"/>
    </source>
</evidence>
<evidence type="ECO:0000256" key="1">
    <source>
        <dbReference type="SAM" id="MobiDB-lite"/>
    </source>
</evidence>
<name>A0A5M3XZM5_9ACTN</name>